<keyword evidence="3" id="KW-1185">Reference proteome</keyword>
<name>A0A4Q9YXY0_9FLAO</name>
<dbReference type="RefSeq" id="WP_131476074.1">
    <property type="nucleotide sequence ID" value="NZ_SJPE01000008.1"/>
</dbReference>
<sequence length="279" mass="31038">MKKIIFLSFMLLTAVSFGQKKEKVKGSKIVKLEQKEVGEFQSLEVEDNLEVFLVKGNQCALEIEADDNLIPFVDYKLAGSNLRISTSKDLSSYKKLSVRVTYNSNFNMVIAKDETNVTALSDVVLDNITFKSYDYAKLFLNAKTKNFTLMANDKSRIELNLKSEKTAIDISKSATVKALISSGEMRFDMYQKSSAEVEGDVIDLKLRLDNNTDFTGKKLTAKNGLLETAGYAKGSIMVSNIATLDASGNSELELYGEPVKIEVKRFADSALLRKKPTTK</sequence>
<dbReference type="Proteomes" id="UP000293300">
    <property type="component" value="Unassembled WGS sequence"/>
</dbReference>
<evidence type="ECO:0000259" key="1">
    <source>
        <dbReference type="Pfam" id="PF10988"/>
    </source>
</evidence>
<accession>A0A4Q9YXY0</accession>
<organism evidence="2 3">
    <name type="scientific">Flavobacterium silvisoli</name>
    <dbReference type="NCBI Taxonomy" id="2529433"/>
    <lineage>
        <taxon>Bacteria</taxon>
        <taxon>Pseudomonadati</taxon>
        <taxon>Bacteroidota</taxon>
        <taxon>Flavobacteriia</taxon>
        <taxon>Flavobacteriales</taxon>
        <taxon>Flavobacteriaceae</taxon>
        <taxon>Flavobacterium</taxon>
    </lineage>
</organism>
<evidence type="ECO:0000313" key="3">
    <source>
        <dbReference type="Proteomes" id="UP000293300"/>
    </source>
</evidence>
<dbReference type="EMBL" id="SJPE01000008">
    <property type="protein sequence ID" value="TBX68715.1"/>
    <property type="molecule type" value="Genomic_DNA"/>
</dbReference>
<feature type="domain" description="Putative auto-transporter adhesin head GIN" evidence="1">
    <location>
        <begin position="39"/>
        <end position="258"/>
    </location>
</feature>
<dbReference type="Gene3D" id="2.160.20.120">
    <property type="match status" value="1"/>
</dbReference>
<evidence type="ECO:0000313" key="2">
    <source>
        <dbReference type="EMBL" id="TBX68715.1"/>
    </source>
</evidence>
<dbReference type="OrthoDB" id="1419485at2"/>
<comment type="caution">
    <text evidence="2">The sequence shown here is derived from an EMBL/GenBank/DDBJ whole genome shotgun (WGS) entry which is preliminary data.</text>
</comment>
<dbReference type="AlphaFoldDB" id="A0A4Q9YXY0"/>
<dbReference type="Pfam" id="PF10988">
    <property type="entry name" value="DUF2807"/>
    <property type="match status" value="1"/>
</dbReference>
<gene>
    <name evidence="2" type="ORF">EZL74_07930</name>
</gene>
<protein>
    <submittedName>
        <fullName evidence="2">DUF2807 domain-containing protein</fullName>
    </submittedName>
</protein>
<reference evidence="2 3" key="1">
    <citation type="submission" date="2019-02" db="EMBL/GenBank/DDBJ databases">
        <title>Flavobacterium sp. RD-2-33 isolated from forest soil.</title>
        <authorList>
            <person name="Chaudhary D.K."/>
        </authorList>
    </citation>
    <scope>NUCLEOTIDE SEQUENCE [LARGE SCALE GENOMIC DNA]</scope>
    <source>
        <strain evidence="2 3">RD-2-33</strain>
    </source>
</reference>
<dbReference type="InterPro" id="IPR021255">
    <property type="entry name" value="DUF2807"/>
</dbReference>
<proteinExistence type="predicted"/>